<organism evidence="7 8">
    <name type="scientific">Clitoria ternatea</name>
    <name type="common">Butterfly pea</name>
    <dbReference type="NCBI Taxonomy" id="43366"/>
    <lineage>
        <taxon>Eukaryota</taxon>
        <taxon>Viridiplantae</taxon>
        <taxon>Streptophyta</taxon>
        <taxon>Embryophyta</taxon>
        <taxon>Tracheophyta</taxon>
        <taxon>Spermatophyta</taxon>
        <taxon>Magnoliopsida</taxon>
        <taxon>eudicotyledons</taxon>
        <taxon>Gunneridae</taxon>
        <taxon>Pentapetalae</taxon>
        <taxon>rosids</taxon>
        <taxon>fabids</taxon>
        <taxon>Fabales</taxon>
        <taxon>Fabaceae</taxon>
        <taxon>Papilionoideae</taxon>
        <taxon>50 kb inversion clade</taxon>
        <taxon>NPAAA clade</taxon>
        <taxon>indigoferoid/millettioid clade</taxon>
        <taxon>Phaseoleae</taxon>
        <taxon>Clitoria</taxon>
    </lineage>
</organism>
<evidence type="ECO:0000259" key="6">
    <source>
        <dbReference type="Pfam" id="PF00113"/>
    </source>
</evidence>
<evidence type="ECO:0000313" key="8">
    <source>
        <dbReference type="Proteomes" id="UP001359559"/>
    </source>
</evidence>
<evidence type="ECO:0000256" key="2">
    <source>
        <dbReference type="ARBA" id="ARBA00009604"/>
    </source>
</evidence>
<dbReference type="EC" id="4.2.1.11" evidence="3"/>
<name>A0AAN9PNF3_CLITE</name>
<dbReference type="Proteomes" id="UP001359559">
    <property type="component" value="Unassembled WGS sequence"/>
</dbReference>
<gene>
    <name evidence="7" type="ORF">RJT34_14932</name>
</gene>
<evidence type="ECO:0000313" key="7">
    <source>
        <dbReference type="EMBL" id="KAK7303978.1"/>
    </source>
</evidence>
<feature type="domain" description="Enolase C-terminal TIM barrel" evidence="6">
    <location>
        <begin position="89"/>
        <end position="127"/>
    </location>
</feature>
<proteinExistence type="inferred from homology"/>
<keyword evidence="4" id="KW-0324">Glycolysis</keyword>
<dbReference type="GO" id="GO:0006096">
    <property type="term" value="P:glycolytic process"/>
    <property type="evidence" value="ECO:0007669"/>
    <property type="project" value="UniProtKB-KW"/>
</dbReference>
<protein>
    <recommendedName>
        <fullName evidence="3">phosphopyruvate hydratase</fullName>
        <ecNumber evidence="3">4.2.1.11</ecNumber>
    </recommendedName>
</protein>
<dbReference type="Pfam" id="PF00113">
    <property type="entry name" value="Enolase_C"/>
    <property type="match status" value="1"/>
</dbReference>
<comment type="caution">
    <text evidence="7">The sequence shown here is derived from an EMBL/GenBank/DDBJ whole genome shotgun (WGS) entry which is preliminary data.</text>
</comment>
<evidence type="ECO:0000256" key="5">
    <source>
        <dbReference type="ARBA" id="ARBA00023239"/>
    </source>
</evidence>
<evidence type="ECO:0000256" key="3">
    <source>
        <dbReference type="ARBA" id="ARBA00012058"/>
    </source>
</evidence>
<accession>A0AAN9PNF3</accession>
<dbReference type="SUPFAM" id="SSF51604">
    <property type="entry name" value="Enolase C-terminal domain-like"/>
    <property type="match status" value="1"/>
</dbReference>
<comment type="pathway">
    <text evidence="1">Carbohydrate degradation; glycolysis; pyruvate from D-glyceraldehyde 3-phosphate: step 4/5.</text>
</comment>
<comment type="similarity">
    <text evidence="2">Belongs to the enolase family.</text>
</comment>
<evidence type="ECO:0000256" key="4">
    <source>
        <dbReference type="ARBA" id="ARBA00023152"/>
    </source>
</evidence>
<dbReference type="InterPro" id="IPR020810">
    <property type="entry name" value="Enolase_C"/>
</dbReference>
<dbReference type="InterPro" id="IPR036849">
    <property type="entry name" value="Enolase-like_C_sf"/>
</dbReference>
<reference evidence="7 8" key="1">
    <citation type="submission" date="2024-01" db="EMBL/GenBank/DDBJ databases">
        <title>The genomes of 5 underutilized Papilionoideae crops provide insights into root nodulation and disease resistance.</title>
        <authorList>
            <person name="Yuan L."/>
        </authorList>
    </citation>
    <scope>NUCLEOTIDE SEQUENCE [LARGE SCALE GENOMIC DNA]</scope>
    <source>
        <strain evidence="7">LY-2023</strain>
        <tissue evidence="7">Leaf</tissue>
    </source>
</reference>
<dbReference type="GO" id="GO:0004634">
    <property type="term" value="F:phosphopyruvate hydratase activity"/>
    <property type="evidence" value="ECO:0007669"/>
    <property type="project" value="UniProtKB-EC"/>
</dbReference>
<sequence length="127" mass="13987">MLGSTFLSWTAARSFRVAALAAVLLLVIRQKSWQHGISFQTANLWCFTLRLYPDTADALRFASSKVYIVTTKGLAFPCSQLKDNNPKSTGCDLKETAISKAGYTGKVVIGMDVGTSEFYDNKSKTYD</sequence>
<dbReference type="AlphaFoldDB" id="A0AAN9PNF3"/>
<keyword evidence="5" id="KW-0456">Lyase</keyword>
<dbReference type="EMBL" id="JAYKXN010000003">
    <property type="protein sequence ID" value="KAK7303978.1"/>
    <property type="molecule type" value="Genomic_DNA"/>
</dbReference>
<evidence type="ECO:0000256" key="1">
    <source>
        <dbReference type="ARBA" id="ARBA00005031"/>
    </source>
</evidence>
<keyword evidence="8" id="KW-1185">Reference proteome</keyword>
<dbReference type="Gene3D" id="3.20.20.120">
    <property type="entry name" value="Enolase-like C-terminal domain"/>
    <property type="match status" value="1"/>
</dbReference>